<feature type="region of interest" description="Disordered" evidence="1">
    <location>
        <begin position="113"/>
        <end position="148"/>
    </location>
</feature>
<dbReference type="Pfam" id="PF05656">
    <property type="entry name" value="DUF805"/>
    <property type="match status" value="1"/>
</dbReference>
<dbReference type="Proteomes" id="UP000292855">
    <property type="component" value="Unassembled WGS sequence"/>
</dbReference>
<dbReference type="PANTHER" id="PTHR34980:SF2">
    <property type="entry name" value="INNER MEMBRANE PROTEIN YHAH-RELATED"/>
    <property type="match status" value="1"/>
</dbReference>
<proteinExistence type="predicted"/>
<feature type="transmembrane region" description="Helical" evidence="2">
    <location>
        <begin position="24"/>
        <end position="48"/>
    </location>
</feature>
<feature type="compositionally biased region" description="Basic and acidic residues" evidence="1">
    <location>
        <begin position="113"/>
        <end position="124"/>
    </location>
</feature>
<feature type="transmembrane region" description="Helical" evidence="2">
    <location>
        <begin position="54"/>
        <end position="74"/>
    </location>
</feature>
<dbReference type="InterPro" id="IPR008523">
    <property type="entry name" value="DUF805"/>
</dbReference>
<dbReference type="OrthoDB" id="9812349at2"/>
<dbReference type="PANTHER" id="PTHR34980">
    <property type="entry name" value="INNER MEMBRANE PROTEIN-RELATED-RELATED"/>
    <property type="match status" value="1"/>
</dbReference>
<dbReference type="RefSeq" id="WP_130142182.1">
    <property type="nucleotide sequence ID" value="NZ_SGIT01000002.1"/>
</dbReference>
<keyword evidence="2" id="KW-0812">Transmembrane</keyword>
<dbReference type="AlphaFoldDB" id="A0A4Q6XLC0"/>
<dbReference type="GO" id="GO:0005886">
    <property type="term" value="C:plasma membrane"/>
    <property type="evidence" value="ECO:0007669"/>
    <property type="project" value="TreeGrafter"/>
</dbReference>
<keyword evidence="2" id="KW-1133">Transmembrane helix</keyword>
<protein>
    <submittedName>
        <fullName evidence="3">DUF805 domain-containing protein</fullName>
    </submittedName>
</protein>
<name>A0A4Q6XLC0_9SPHI</name>
<reference evidence="3 4" key="1">
    <citation type="submission" date="2019-02" db="EMBL/GenBank/DDBJ databases">
        <authorList>
            <person name="Li Y."/>
        </authorList>
    </citation>
    <scope>NUCLEOTIDE SEQUENCE [LARGE SCALE GENOMIC DNA]</scope>
    <source>
        <strain evidence="3 4">30C10-4-7</strain>
    </source>
</reference>
<feature type="compositionally biased region" description="Low complexity" evidence="1">
    <location>
        <begin position="139"/>
        <end position="148"/>
    </location>
</feature>
<gene>
    <name evidence="3" type="ORF">EWE74_14255</name>
</gene>
<keyword evidence="2" id="KW-0472">Membrane</keyword>
<organism evidence="3 4">
    <name type="scientific">Sphingobacterium corticibacterium</name>
    <dbReference type="NCBI Taxonomy" id="2484746"/>
    <lineage>
        <taxon>Bacteria</taxon>
        <taxon>Pseudomonadati</taxon>
        <taxon>Bacteroidota</taxon>
        <taxon>Sphingobacteriia</taxon>
        <taxon>Sphingobacteriales</taxon>
        <taxon>Sphingobacteriaceae</taxon>
        <taxon>Sphingobacterium</taxon>
    </lineage>
</organism>
<evidence type="ECO:0000313" key="4">
    <source>
        <dbReference type="Proteomes" id="UP000292855"/>
    </source>
</evidence>
<comment type="caution">
    <text evidence="3">The sequence shown here is derived from an EMBL/GenBank/DDBJ whole genome shotgun (WGS) entry which is preliminary data.</text>
</comment>
<evidence type="ECO:0000313" key="3">
    <source>
        <dbReference type="EMBL" id="RZF60265.1"/>
    </source>
</evidence>
<keyword evidence="4" id="KW-1185">Reference proteome</keyword>
<accession>A0A4Q6XLC0</accession>
<dbReference type="EMBL" id="SGIT01000002">
    <property type="protein sequence ID" value="RZF60265.1"/>
    <property type="molecule type" value="Genomic_DNA"/>
</dbReference>
<evidence type="ECO:0000256" key="1">
    <source>
        <dbReference type="SAM" id="MobiDB-lite"/>
    </source>
</evidence>
<sequence>MDWFLKTLKENYANFDGRARRKEFWMFVLFVWLIYVAFSIVGGILSYISSILGGLVYGIMGLVSLGLLIPNLAVAVRRLHDTGSPTWYIVFAFIPLVNLYFLYLMIKEGDKGPNEFGPDPKESGSDPNPFGNFPPTPGNDPFTNNPNV</sequence>
<evidence type="ECO:0000256" key="2">
    <source>
        <dbReference type="SAM" id="Phobius"/>
    </source>
</evidence>
<feature type="transmembrane region" description="Helical" evidence="2">
    <location>
        <begin position="86"/>
        <end position="106"/>
    </location>
</feature>